<evidence type="ECO:0000256" key="5">
    <source>
        <dbReference type="ARBA" id="ARBA00022825"/>
    </source>
</evidence>
<evidence type="ECO:0000256" key="6">
    <source>
        <dbReference type="PROSITE-ProRule" id="PRU01240"/>
    </source>
</evidence>
<dbReference type="SUPFAM" id="SSF52743">
    <property type="entry name" value="Subtilisin-like"/>
    <property type="match status" value="1"/>
</dbReference>
<accession>A0A1I4F463</accession>
<comment type="similarity">
    <text evidence="1 6 7">Belongs to the peptidase S8 family.</text>
</comment>
<protein>
    <submittedName>
        <fullName evidence="9">Subtilisin</fullName>
    </submittedName>
</protein>
<dbReference type="PROSITE" id="PS00136">
    <property type="entry name" value="SUBTILASE_ASP"/>
    <property type="match status" value="1"/>
</dbReference>
<feature type="active site" description="Charge relay system" evidence="6">
    <location>
        <position position="337"/>
    </location>
</feature>
<keyword evidence="4 6" id="KW-0378">Hydrolase</keyword>
<dbReference type="InterPro" id="IPR015500">
    <property type="entry name" value="Peptidase_S8_subtilisin-rel"/>
</dbReference>
<dbReference type="InterPro" id="IPR023828">
    <property type="entry name" value="Peptidase_S8_Ser-AS"/>
</dbReference>
<dbReference type="CDD" id="cd07477">
    <property type="entry name" value="Peptidases_S8_Subtilisin_subset"/>
    <property type="match status" value="1"/>
</dbReference>
<dbReference type="RefSeq" id="WP_245756888.1">
    <property type="nucleotide sequence ID" value="NZ_FOTC01000002.1"/>
</dbReference>
<dbReference type="PROSITE" id="PS00138">
    <property type="entry name" value="SUBTILASE_SER"/>
    <property type="match status" value="1"/>
</dbReference>
<feature type="domain" description="Peptidase S8/S53" evidence="8">
    <location>
        <begin position="136"/>
        <end position="374"/>
    </location>
</feature>
<dbReference type="PRINTS" id="PR00723">
    <property type="entry name" value="SUBTILISIN"/>
</dbReference>
<dbReference type="Pfam" id="PF00082">
    <property type="entry name" value="Peptidase_S8"/>
    <property type="match status" value="1"/>
</dbReference>
<keyword evidence="2 6" id="KW-0645">Protease</keyword>
<keyword evidence="3" id="KW-0479">Metal-binding</keyword>
<sequence>MVHNTKGTSRRDILKAAGTAAATTGLMGMASASEGNTVEVNVGFTGKSGRRAAASAAANVTREFAFDAMTIEVNENAIQGLQRRGDVRYVEANGTMHALAPKGGNGGSGGTMAAQQLPWGVDRVDAEVAHANGYTGAGADIAILDTGIDSNHPDLVDNLGTGKAFTKAKGNFAENWDDDNDHGTHCAGSAGAVNNGEGVVGVSTEATLHAVKVLGKRGSGSFSDIAAGVEWTADQGYDVGSMSLGASSGSQTLADACQYAVDKGTFLVGAAGNSGPCTDCVGYPAAYDTVMAVGSTTSSDGLSSFSSTGPEVEIAAPGSNIYSTIPGGSYDTFSGTSMATPHVAGAAGLLAATGSSNTQIRSQLTSTAEDIGLASNESGSGLLDAAAAVGVDSSDN</sequence>
<dbReference type="InterPro" id="IPR034202">
    <property type="entry name" value="Subtilisin_Carlsberg-like"/>
</dbReference>
<dbReference type="PANTHER" id="PTHR43806:SF11">
    <property type="entry name" value="CEREVISIN-RELATED"/>
    <property type="match status" value="1"/>
</dbReference>
<dbReference type="PROSITE" id="PS00137">
    <property type="entry name" value="SUBTILASE_HIS"/>
    <property type="match status" value="1"/>
</dbReference>
<dbReference type="InterPro" id="IPR000209">
    <property type="entry name" value="Peptidase_S8/S53_dom"/>
</dbReference>
<dbReference type="AlphaFoldDB" id="A0A1I4F463"/>
<keyword evidence="10" id="KW-1185">Reference proteome</keyword>
<dbReference type="InterPro" id="IPR036852">
    <property type="entry name" value="Peptidase_S8/S53_dom_sf"/>
</dbReference>
<dbReference type="STRING" id="553466.SAMN04487950_2552"/>
<dbReference type="InterPro" id="IPR050131">
    <property type="entry name" value="Peptidase_S8_subtilisin-like"/>
</dbReference>
<keyword evidence="5 6" id="KW-0720">Serine protease</keyword>
<dbReference type="PROSITE" id="PS51318">
    <property type="entry name" value="TAT"/>
    <property type="match status" value="1"/>
</dbReference>
<evidence type="ECO:0000313" key="10">
    <source>
        <dbReference type="Proteomes" id="UP000199607"/>
    </source>
</evidence>
<evidence type="ECO:0000256" key="2">
    <source>
        <dbReference type="ARBA" id="ARBA00022670"/>
    </source>
</evidence>
<organism evidence="9 10">
    <name type="scientific">Halogranum rubrum</name>
    <dbReference type="NCBI Taxonomy" id="553466"/>
    <lineage>
        <taxon>Archaea</taxon>
        <taxon>Methanobacteriati</taxon>
        <taxon>Methanobacteriota</taxon>
        <taxon>Stenosarchaea group</taxon>
        <taxon>Halobacteria</taxon>
        <taxon>Halobacteriales</taxon>
        <taxon>Haloferacaceae</taxon>
    </lineage>
</organism>
<dbReference type="InterPro" id="IPR006311">
    <property type="entry name" value="TAT_signal"/>
</dbReference>
<dbReference type="Gene3D" id="3.40.50.200">
    <property type="entry name" value="Peptidase S8/S53 domain"/>
    <property type="match status" value="1"/>
</dbReference>
<reference evidence="10" key="1">
    <citation type="submission" date="2016-10" db="EMBL/GenBank/DDBJ databases">
        <authorList>
            <person name="Varghese N."/>
            <person name="Submissions S."/>
        </authorList>
    </citation>
    <scope>NUCLEOTIDE SEQUENCE [LARGE SCALE GENOMIC DNA]</scope>
    <source>
        <strain evidence="10">CGMCC 1.7738</strain>
    </source>
</reference>
<evidence type="ECO:0000256" key="3">
    <source>
        <dbReference type="ARBA" id="ARBA00022723"/>
    </source>
</evidence>
<dbReference type="GO" id="GO:0046872">
    <property type="term" value="F:metal ion binding"/>
    <property type="evidence" value="ECO:0007669"/>
    <property type="project" value="UniProtKB-KW"/>
</dbReference>
<evidence type="ECO:0000256" key="4">
    <source>
        <dbReference type="ARBA" id="ARBA00022801"/>
    </source>
</evidence>
<proteinExistence type="inferred from homology"/>
<evidence type="ECO:0000313" key="9">
    <source>
        <dbReference type="EMBL" id="SFL11637.1"/>
    </source>
</evidence>
<feature type="active site" description="Charge relay system" evidence="6">
    <location>
        <position position="182"/>
    </location>
</feature>
<evidence type="ECO:0000256" key="7">
    <source>
        <dbReference type="RuleBase" id="RU003355"/>
    </source>
</evidence>
<dbReference type="EMBL" id="FOTC01000002">
    <property type="protein sequence ID" value="SFL11637.1"/>
    <property type="molecule type" value="Genomic_DNA"/>
</dbReference>
<dbReference type="Proteomes" id="UP000199607">
    <property type="component" value="Unassembled WGS sequence"/>
</dbReference>
<dbReference type="InterPro" id="IPR023827">
    <property type="entry name" value="Peptidase_S8_Asp-AS"/>
</dbReference>
<evidence type="ECO:0000259" key="8">
    <source>
        <dbReference type="Pfam" id="PF00082"/>
    </source>
</evidence>
<name>A0A1I4F463_9EURY</name>
<dbReference type="InterPro" id="IPR022398">
    <property type="entry name" value="Peptidase_S8_His-AS"/>
</dbReference>
<feature type="active site" description="Charge relay system" evidence="6">
    <location>
        <position position="145"/>
    </location>
</feature>
<dbReference type="PANTHER" id="PTHR43806">
    <property type="entry name" value="PEPTIDASE S8"/>
    <property type="match status" value="1"/>
</dbReference>
<evidence type="ECO:0000256" key="1">
    <source>
        <dbReference type="ARBA" id="ARBA00011073"/>
    </source>
</evidence>
<dbReference type="PROSITE" id="PS51892">
    <property type="entry name" value="SUBTILASE"/>
    <property type="match status" value="1"/>
</dbReference>
<dbReference type="GO" id="GO:0006508">
    <property type="term" value="P:proteolysis"/>
    <property type="evidence" value="ECO:0007669"/>
    <property type="project" value="UniProtKB-KW"/>
</dbReference>
<dbReference type="GO" id="GO:0004252">
    <property type="term" value="F:serine-type endopeptidase activity"/>
    <property type="evidence" value="ECO:0007669"/>
    <property type="project" value="UniProtKB-UniRule"/>
</dbReference>
<gene>
    <name evidence="9" type="ORF">SAMN04487950_2552</name>
</gene>